<dbReference type="OrthoDB" id="327981at2"/>
<dbReference type="Pfam" id="PF07600">
    <property type="entry name" value="DUF1564"/>
    <property type="match status" value="1"/>
</dbReference>
<keyword evidence="2" id="KW-1185">Reference proteome</keyword>
<name>A0A4V3JY41_9LEPT</name>
<dbReference type="RefSeq" id="WP_135759748.1">
    <property type="nucleotide sequence ID" value="NZ_RQHW01000023.1"/>
</dbReference>
<proteinExistence type="predicted"/>
<sequence>MGRSQFQRFQNPAYSNSIRTKRSRVASFNYRKHAVMFLVPQDLLPHLRSLLAKRPFHSVVRGLLAKYFEMILSDASWGRSKIGRRYQEQNLDLKRIGTRIQEKDLIELDLLAEYLGVSRCFLFARLLELDLIGWGPVLREVGFVRSICASIVFT</sequence>
<protein>
    <submittedName>
        <fullName evidence="1">DUF1564 family protein</fullName>
    </submittedName>
</protein>
<dbReference type="Proteomes" id="UP000298058">
    <property type="component" value="Unassembled WGS sequence"/>
</dbReference>
<dbReference type="AlphaFoldDB" id="A0A4V3JY41"/>
<dbReference type="EMBL" id="RQHW01000023">
    <property type="protein sequence ID" value="TGN19846.1"/>
    <property type="molecule type" value="Genomic_DNA"/>
</dbReference>
<evidence type="ECO:0000313" key="1">
    <source>
        <dbReference type="EMBL" id="TGN19846.1"/>
    </source>
</evidence>
<accession>A0A4V3JY41</accession>
<reference evidence="1" key="1">
    <citation type="journal article" date="2019" name="PLoS Negl. Trop. Dis.">
        <title>Revisiting the worldwide diversity of Leptospira species in the environment.</title>
        <authorList>
            <person name="Vincent A.T."/>
            <person name="Schiettekatte O."/>
            <person name="Bourhy P."/>
            <person name="Veyrier F.J."/>
            <person name="Picardeau M."/>
        </authorList>
    </citation>
    <scope>NUCLEOTIDE SEQUENCE [LARGE SCALE GENOMIC DNA]</scope>
    <source>
        <strain evidence="1">201300427</strain>
    </source>
</reference>
<comment type="caution">
    <text evidence="1">The sequence shown here is derived from an EMBL/GenBank/DDBJ whole genome shotgun (WGS) entry which is preliminary data.</text>
</comment>
<evidence type="ECO:0000313" key="2">
    <source>
        <dbReference type="Proteomes" id="UP000298058"/>
    </source>
</evidence>
<organism evidence="1 2">
    <name type="scientific">Leptospira idonii</name>
    <dbReference type="NCBI Taxonomy" id="1193500"/>
    <lineage>
        <taxon>Bacteria</taxon>
        <taxon>Pseudomonadati</taxon>
        <taxon>Spirochaetota</taxon>
        <taxon>Spirochaetia</taxon>
        <taxon>Leptospirales</taxon>
        <taxon>Leptospiraceae</taxon>
        <taxon>Leptospira</taxon>
    </lineage>
</organism>
<gene>
    <name evidence="1" type="ORF">EHS15_06490</name>
</gene>
<dbReference type="InterPro" id="IPR011458">
    <property type="entry name" value="DUF1564"/>
</dbReference>